<evidence type="ECO:0000313" key="3">
    <source>
        <dbReference type="EMBL" id="GLK92194.1"/>
    </source>
</evidence>
<comment type="caution">
    <text evidence="3">The sequence shown here is derived from an EMBL/GenBank/DDBJ whole genome shotgun (WGS) entry which is preliminary data.</text>
</comment>
<evidence type="ECO:0000259" key="2">
    <source>
        <dbReference type="SMART" id="SM00769"/>
    </source>
</evidence>
<gene>
    <name evidence="3" type="ORF">GCM10017655_52590</name>
</gene>
<sequence length="159" mass="17086">MTLFPRAPRTLTGLALLASLSACTMFGSREDVYVDLVGLEPLPSQEMEARFAVKLRVQNPNETAIRYDGIALELRVNNRPLATGVSDESGEVPRYGEKVINVPVTISAFSVLRQAWGVAASAPSTSHAAVPYELNGKLGGRLWGAARFTDTGELTLPAQ</sequence>
<feature type="signal peptide" evidence="1">
    <location>
        <begin position="1"/>
        <end position="24"/>
    </location>
</feature>
<evidence type="ECO:0000313" key="4">
    <source>
        <dbReference type="Proteomes" id="UP001143328"/>
    </source>
</evidence>
<reference evidence="3" key="2">
    <citation type="submission" date="2023-01" db="EMBL/GenBank/DDBJ databases">
        <authorList>
            <person name="Sun Q."/>
            <person name="Evtushenko L."/>
        </authorList>
    </citation>
    <scope>NUCLEOTIDE SEQUENCE</scope>
    <source>
        <strain evidence="3">VKM B-2935</strain>
    </source>
</reference>
<dbReference type="Gene3D" id="2.60.40.1820">
    <property type="match status" value="1"/>
</dbReference>
<evidence type="ECO:0000256" key="1">
    <source>
        <dbReference type="SAM" id="SignalP"/>
    </source>
</evidence>
<dbReference type="Proteomes" id="UP001143328">
    <property type="component" value="Unassembled WGS sequence"/>
</dbReference>
<dbReference type="SUPFAM" id="SSF117070">
    <property type="entry name" value="LEA14-like"/>
    <property type="match status" value="1"/>
</dbReference>
<reference evidence="3" key="1">
    <citation type="journal article" date="2014" name="Int. J. Syst. Evol. Microbiol.">
        <title>Complete genome sequence of Corynebacterium casei LMG S-19264T (=DSM 44701T), isolated from a smear-ripened cheese.</title>
        <authorList>
            <consortium name="US DOE Joint Genome Institute (JGI-PGF)"/>
            <person name="Walter F."/>
            <person name="Albersmeier A."/>
            <person name="Kalinowski J."/>
            <person name="Ruckert C."/>
        </authorList>
    </citation>
    <scope>NUCLEOTIDE SEQUENCE</scope>
    <source>
        <strain evidence="3">VKM B-2935</strain>
    </source>
</reference>
<accession>A0A9W6KDR9</accession>
<dbReference type="RefSeq" id="WP_271198488.1">
    <property type="nucleotide sequence ID" value="NZ_BSFN01000039.1"/>
</dbReference>
<feature type="chain" id="PRO_5040912139" description="Water stress and hypersensitive response domain-containing protein" evidence="1">
    <location>
        <begin position="25"/>
        <end position="159"/>
    </location>
</feature>
<name>A0A9W6KDR9_9PSED</name>
<proteinExistence type="predicted"/>
<organism evidence="3 4">
    <name type="scientific">Pseudomonas turukhanskensis</name>
    <dbReference type="NCBI Taxonomy" id="1806536"/>
    <lineage>
        <taxon>Bacteria</taxon>
        <taxon>Pseudomonadati</taxon>
        <taxon>Pseudomonadota</taxon>
        <taxon>Gammaproteobacteria</taxon>
        <taxon>Pseudomonadales</taxon>
        <taxon>Pseudomonadaceae</taxon>
        <taxon>Pseudomonas</taxon>
    </lineage>
</organism>
<dbReference type="GO" id="GO:0009269">
    <property type="term" value="P:response to desiccation"/>
    <property type="evidence" value="ECO:0007669"/>
    <property type="project" value="InterPro"/>
</dbReference>
<dbReference type="SMART" id="SM00769">
    <property type="entry name" value="WHy"/>
    <property type="match status" value="1"/>
</dbReference>
<protein>
    <recommendedName>
        <fullName evidence="2">Water stress and hypersensitive response domain-containing protein</fullName>
    </recommendedName>
</protein>
<keyword evidence="1" id="KW-0732">Signal</keyword>
<dbReference type="InterPro" id="IPR013990">
    <property type="entry name" value="WHy-dom"/>
</dbReference>
<dbReference type="PROSITE" id="PS51257">
    <property type="entry name" value="PROKAR_LIPOPROTEIN"/>
    <property type="match status" value="1"/>
</dbReference>
<dbReference type="Pfam" id="PF03168">
    <property type="entry name" value="LEA_2"/>
    <property type="match status" value="1"/>
</dbReference>
<feature type="domain" description="Water stress and hypersensitive response" evidence="2">
    <location>
        <begin position="34"/>
        <end position="157"/>
    </location>
</feature>
<dbReference type="InterPro" id="IPR004864">
    <property type="entry name" value="LEA_2"/>
</dbReference>
<dbReference type="AlphaFoldDB" id="A0A9W6KDR9"/>
<keyword evidence="4" id="KW-1185">Reference proteome</keyword>
<dbReference type="EMBL" id="BSFN01000039">
    <property type="protein sequence ID" value="GLK92194.1"/>
    <property type="molecule type" value="Genomic_DNA"/>
</dbReference>